<dbReference type="AlphaFoldDB" id="A0A1C7Z7G4"/>
<accession>A0A1C7Z7G4</accession>
<name>A0A1C7Z7G4_PSESX</name>
<evidence type="ECO:0000313" key="2">
    <source>
        <dbReference type="EMBL" id="OCR25992.1"/>
    </source>
</evidence>
<dbReference type="RefSeq" id="WP_065832252.1">
    <property type="nucleotide sequence ID" value="NZ_LGSI01000020.1"/>
</dbReference>
<keyword evidence="1" id="KW-0812">Transmembrane</keyword>
<feature type="transmembrane region" description="Helical" evidence="1">
    <location>
        <begin position="116"/>
        <end position="140"/>
    </location>
</feature>
<keyword evidence="1" id="KW-1133">Transmembrane helix</keyword>
<dbReference type="PATRIC" id="fig|317.243.peg.4094"/>
<evidence type="ECO:0000256" key="1">
    <source>
        <dbReference type="SAM" id="Phobius"/>
    </source>
</evidence>
<dbReference type="EMBL" id="LGSI01000020">
    <property type="protein sequence ID" value="OCR25992.1"/>
    <property type="molecule type" value="Genomic_DNA"/>
</dbReference>
<reference evidence="2 3" key="1">
    <citation type="submission" date="2015-07" db="EMBL/GenBank/DDBJ databases">
        <title>Draft genome sequence of a diazotrophic, plant growth-promoting rhizobacterium of the Pseudomonas syringae complex.</title>
        <authorList>
            <person name="Patten C.L."/>
            <person name="Jeong H."/>
        </authorList>
    </citation>
    <scope>NUCLEOTIDE SEQUENCE [LARGE SCALE GENOMIC DNA]</scope>
    <source>
        <strain evidence="2 3">GR12-2</strain>
    </source>
</reference>
<proteinExistence type="predicted"/>
<dbReference type="OrthoDB" id="5457135at2"/>
<feature type="transmembrane region" description="Helical" evidence="1">
    <location>
        <begin position="6"/>
        <end position="31"/>
    </location>
</feature>
<organism evidence="2 3">
    <name type="scientific">Pseudomonas syringae</name>
    <dbReference type="NCBI Taxonomy" id="317"/>
    <lineage>
        <taxon>Bacteria</taxon>
        <taxon>Pseudomonadati</taxon>
        <taxon>Pseudomonadota</taxon>
        <taxon>Gammaproteobacteria</taxon>
        <taxon>Pseudomonadales</taxon>
        <taxon>Pseudomonadaceae</taxon>
        <taxon>Pseudomonas</taxon>
    </lineage>
</organism>
<feature type="transmembrane region" description="Helical" evidence="1">
    <location>
        <begin position="52"/>
        <end position="73"/>
    </location>
</feature>
<sequence>MGDEYNLALIISAAFSAGAAVLHVGVVIAGPAGYRLAGAGKRFIRAAEAGRAFPAIITIGIALVLMVWAAYALSGAAVIRPLPLLRPALSVITLIYLLRGFAGPLLLKDTGRSSRFIVISSAVCIVFGVAHLVGLVQTWGRLA</sequence>
<comment type="caution">
    <text evidence="2">The sequence shown here is derived from an EMBL/GenBank/DDBJ whole genome shotgun (WGS) entry which is preliminary data.</text>
</comment>
<protein>
    <submittedName>
        <fullName evidence="2">Uncharacterized protein</fullName>
    </submittedName>
</protein>
<gene>
    <name evidence="2" type="ORF">AFK24_05365</name>
</gene>
<keyword evidence="1" id="KW-0472">Membrane</keyword>
<evidence type="ECO:0000313" key="3">
    <source>
        <dbReference type="Proteomes" id="UP000093104"/>
    </source>
</evidence>
<dbReference type="Proteomes" id="UP000093104">
    <property type="component" value="Unassembled WGS sequence"/>
</dbReference>
<feature type="transmembrane region" description="Helical" evidence="1">
    <location>
        <begin position="85"/>
        <end position="107"/>
    </location>
</feature>